<dbReference type="eggNOG" id="KOG0157">
    <property type="taxonomic scope" value="Eukaryota"/>
</dbReference>
<dbReference type="AlphaFoldDB" id="W2RRB8"/>
<dbReference type="GO" id="GO:0016705">
    <property type="term" value="F:oxidoreductase activity, acting on paired donors, with incorporation or reduction of molecular oxygen"/>
    <property type="evidence" value="ECO:0007669"/>
    <property type="project" value="InterPro"/>
</dbReference>
<dbReference type="VEuPathDB" id="FungiDB:HMPREF1541_06294"/>
<dbReference type="InParanoid" id="W2RRB8"/>
<reference evidence="4 5" key="1">
    <citation type="submission" date="2013-03" db="EMBL/GenBank/DDBJ databases">
        <title>The Genome Sequence of Phialophora europaea CBS 101466.</title>
        <authorList>
            <consortium name="The Broad Institute Genomics Platform"/>
            <person name="Cuomo C."/>
            <person name="de Hoog S."/>
            <person name="Gorbushina A."/>
            <person name="Walker B."/>
            <person name="Young S.K."/>
            <person name="Zeng Q."/>
            <person name="Gargeya S."/>
            <person name="Fitzgerald M."/>
            <person name="Haas B."/>
            <person name="Abouelleil A."/>
            <person name="Allen A.W."/>
            <person name="Alvarado L."/>
            <person name="Arachchi H.M."/>
            <person name="Berlin A.M."/>
            <person name="Chapman S.B."/>
            <person name="Gainer-Dewar J."/>
            <person name="Goldberg J."/>
            <person name="Griggs A."/>
            <person name="Gujja S."/>
            <person name="Hansen M."/>
            <person name="Howarth C."/>
            <person name="Imamovic A."/>
            <person name="Ireland A."/>
            <person name="Larimer J."/>
            <person name="McCowan C."/>
            <person name="Murphy C."/>
            <person name="Pearson M."/>
            <person name="Poon T.W."/>
            <person name="Priest M."/>
            <person name="Roberts A."/>
            <person name="Saif S."/>
            <person name="Shea T."/>
            <person name="Sisk P."/>
            <person name="Sykes S."/>
            <person name="Wortman J."/>
            <person name="Nusbaum C."/>
            <person name="Birren B."/>
        </authorList>
    </citation>
    <scope>NUCLEOTIDE SEQUENCE [LARGE SCALE GENOMIC DNA]</scope>
    <source>
        <strain evidence="4 5">CBS 101466</strain>
    </source>
</reference>
<dbReference type="GO" id="GO:0020037">
    <property type="term" value="F:heme binding"/>
    <property type="evidence" value="ECO:0007669"/>
    <property type="project" value="InterPro"/>
</dbReference>
<keyword evidence="2" id="KW-0479">Metal-binding</keyword>
<dbReference type="Pfam" id="PF00067">
    <property type="entry name" value="p450"/>
    <property type="match status" value="1"/>
</dbReference>
<dbReference type="SUPFAM" id="SSF48264">
    <property type="entry name" value="Cytochrome P450"/>
    <property type="match status" value="1"/>
</dbReference>
<keyword evidence="5" id="KW-1185">Reference proteome</keyword>
<dbReference type="RefSeq" id="XP_008718852.1">
    <property type="nucleotide sequence ID" value="XM_008720630.1"/>
</dbReference>
<evidence type="ECO:0000256" key="3">
    <source>
        <dbReference type="SAM" id="Phobius"/>
    </source>
</evidence>
<keyword evidence="2" id="KW-0349">Heme</keyword>
<dbReference type="EMBL" id="KB822722">
    <property type="protein sequence ID" value="ETN38263.1"/>
    <property type="molecule type" value="Genomic_DNA"/>
</dbReference>
<dbReference type="HOGENOM" id="CLU_001570_25_2_1"/>
<dbReference type="PANTHER" id="PTHR24305">
    <property type="entry name" value="CYTOCHROME P450"/>
    <property type="match status" value="1"/>
</dbReference>
<keyword evidence="2" id="KW-0408">Iron</keyword>
<evidence type="ECO:0000256" key="2">
    <source>
        <dbReference type="PIRSR" id="PIRSR602401-1"/>
    </source>
</evidence>
<feature type="transmembrane region" description="Helical" evidence="3">
    <location>
        <begin position="12"/>
        <end position="29"/>
    </location>
</feature>
<evidence type="ECO:0008006" key="6">
    <source>
        <dbReference type="Google" id="ProtNLM"/>
    </source>
</evidence>
<keyword evidence="3" id="KW-0812">Transmembrane</keyword>
<evidence type="ECO:0000256" key="1">
    <source>
        <dbReference type="ARBA" id="ARBA00010617"/>
    </source>
</evidence>
<dbReference type="STRING" id="1220924.W2RRB8"/>
<organism evidence="4 5">
    <name type="scientific">Cyphellophora europaea (strain CBS 101466)</name>
    <name type="common">Phialophora europaea</name>
    <dbReference type="NCBI Taxonomy" id="1220924"/>
    <lineage>
        <taxon>Eukaryota</taxon>
        <taxon>Fungi</taxon>
        <taxon>Dikarya</taxon>
        <taxon>Ascomycota</taxon>
        <taxon>Pezizomycotina</taxon>
        <taxon>Eurotiomycetes</taxon>
        <taxon>Chaetothyriomycetidae</taxon>
        <taxon>Chaetothyriales</taxon>
        <taxon>Cyphellophoraceae</taxon>
        <taxon>Cyphellophora</taxon>
    </lineage>
</organism>
<dbReference type="InterPro" id="IPR050121">
    <property type="entry name" value="Cytochrome_P450_monoxygenase"/>
</dbReference>
<dbReference type="PRINTS" id="PR00385">
    <property type="entry name" value="P450"/>
</dbReference>
<protein>
    <recommendedName>
        <fullName evidence="6">Cytochrome P450</fullName>
    </recommendedName>
</protein>
<dbReference type="Proteomes" id="UP000030752">
    <property type="component" value="Unassembled WGS sequence"/>
</dbReference>
<dbReference type="OrthoDB" id="1470350at2759"/>
<dbReference type="InterPro" id="IPR001128">
    <property type="entry name" value="Cyt_P450"/>
</dbReference>
<dbReference type="PRINTS" id="PR00463">
    <property type="entry name" value="EP450I"/>
</dbReference>
<keyword evidence="3" id="KW-0472">Membrane</keyword>
<evidence type="ECO:0000313" key="5">
    <source>
        <dbReference type="Proteomes" id="UP000030752"/>
    </source>
</evidence>
<dbReference type="InterPro" id="IPR002401">
    <property type="entry name" value="Cyt_P450_E_grp-I"/>
</dbReference>
<name>W2RRB8_CYPE1</name>
<dbReference type="Gene3D" id="1.10.630.10">
    <property type="entry name" value="Cytochrome P450"/>
    <property type="match status" value="1"/>
</dbReference>
<dbReference type="GO" id="GO:0004497">
    <property type="term" value="F:monooxygenase activity"/>
    <property type="evidence" value="ECO:0007669"/>
    <property type="project" value="InterPro"/>
</dbReference>
<comment type="cofactor">
    <cofactor evidence="2">
        <name>heme</name>
        <dbReference type="ChEBI" id="CHEBI:30413"/>
    </cofactor>
</comment>
<dbReference type="PANTHER" id="PTHR24305:SF166">
    <property type="entry name" value="CYTOCHROME P450 12A4, MITOCHONDRIAL-RELATED"/>
    <property type="match status" value="1"/>
</dbReference>
<dbReference type="InterPro" id="IPR036396">
    <property type="entry name" value="Cyt_P450_sf"/>
</dbReference>
<proteinExistence type="inferred from homology"/>
<dbReference type="GO" id="GO:0005506">
    <property type="term" value="F:iron ion binding"/>
    <property type="evidence" value="ECO:0007669"/>
    <property type="project" value="InterPro"/>
</dbReference>
<feature type="binding site" description="axial binding residue" evidence="2">
    <location>
        <position position="501"/>
    </location>
    <ligand>
        <name>heme</name>
        <dbReference type="ChEBI" id="CHEBI:30413"/>
    </ligand>
    <ligandPart>
        <name>Fe</name>
        <dbReference type="ChEBI" id="CHEBI:18248"/>
    </ligandPart>
</feature>
<comment type="similarity">
    <text evidence="1">Belongs to the cytochrome P450 family.</text>
</comment>
<gene>
    <name evidence="4" type="ORF">HMPREF1541_06294</name>
</gene>
<keyword evidence="3" id="KW-1133">Transmembrane helix</keyword>
<accession>W2RRB8</accession>
<sequence>MVSSLTPTIYTPLYLFSFLLAYLVLARLYRLYTNYALARHQNLPIIVLPWSWQDPLWMLLAPRFLWLRHLPWFSTWIPYSYMGWTTQDKGRIHRPPPLGLGPAFIVVSPSRTEFFTTDPQTAVAVKRNWREYEHPPDLYAVFDVFGPNLLSANGPDWQRHRKIVGGAFREAVYPTVWRESWARMDELMEKLVRAGRMTLEEVRKESGILAMHVLGKAAFGSAHGHGEEGVASNHTGHRLSYLECLEVMYPNLMGVILFGGLKTSVPDWILPKPLKRVKTAVEEYRLYLLEAVQRQQKKGTQQGGAVADLATLLVRANDAEKEEDPKSGHLTAAELYGNMFIFNIAGYETTAMSLSFAIPYLAAFPDVQAWARDEVDEVFGKSDTLSYEEAYERLPRVRAVMYETLRLHSSVAHLPHESPSYPTTIEVPSLNRSIDIPPKSLVSIPVVISGYLPTEFNGPDPYLFAPSRFLTLDSTGAEVLLSDNELAKQGWIPWAVGPRVCPGKKFSQVEFVSAIAQLLLRAEVRVADQRGEGMERATARVKEGLTDTEFNLGTTVRRTSDIGLEFVARAEVS</sequence>
<evidence type="ECO:0000313" key="4">
    <source>
        <dbReference type="EMBL" id="ETN38263.1"/>
    </source>
</evidence>
<dbReference type="GeneID" id="19973633"/>